<keyword evidence="3" id="KW-0813">Transport</keyword>
<feature type="domain" description="Lipid/polyisoprenoid-binding YceI-like" evidence="14">
    <location>
        <begin position="255"/>
        <end position="410"/>
    </location>
</feature>
<gene>
    <name evidence="15" type="ORF">EBB79_12275</name>
</gene>
<evidence type="ECO:0000256" key="7">
    <source>
        <dbReference type="ARBA" id="ARBA00022723"/>
    </source>
</evidence>
<dbReference type="SUPFAM" id="SSF81342">
    <property type="entry name" value="Transmembrane di-heme cytochromes"/>
    <property type="match status" value="1"/>
</dbReference>
<dbReference type="KEGG" id="sedi:EBB79_12275"/>
<comment type="subcellular location">
    <subcellularLocation>
        <location evidence="2">Cell membrane</location>
        <topology evidence="2">Multi-pass membrane protein</topology>
    </subcellularLocation>
</comment>
<dbReference type="SMART" id="SM00867">
    <property type="entry name" value="YceI"/>
    <property type="match status" value="1"/>
</dbReference>
<feature type="transmembrane region" description="Helical" evidence="13">
    <location>
        <begin position="54"/>
        <end position="79"/>
    </location>
</feature>
<evidence type="ECO:0000259" key="14">
    <source>
        <dbReference type="SMART" id="SM00867"/>
    </source>
</evidence>
<dbReference type="PANTHER" id="PTHR30529">
    <property type="entry name" value="CYTOCHROME B561"/>
    <property type="match status" value="1"/>
</dbReference>
<comment type="similarity">
    <text evidence="12">Belongs to the cytochrome b561 family.</text>
</comment>
<sequence length="413" mass="44330">MSRSNSHSRYGSVAKGFHWVMALLILTAIPLGLIANDLAHQISGPGFDGSQATITRVFLLFSLHKTIGIAVFFTALLRIMWAISQPKPGLLHPDRKLESWAAETVHWLLYGSLVLVPLFGWIEHAATSGFAPIWWSFGQDLPLVPKSESVAHFFASLHVIFVWVLIVSLLLHIAGALKHHVIDRDATLRRMLPGKSELPQPAEHIASSIPMLSALAVWAATLGTGVLLGFFAASDQTTTQLAPAQSAPLQQVASGWAVQTGTLGISITQMGSQVSGSFTEWTAAINFDDAAPVGPVGDVEVTITIASFDLGTVTAQAMGPDYFDSATFPTAIFTAQLEKLDVDYQAVGTLTIRDKVVPLTLPFTLDLQGDHAVMSGSVTLDRLDFDIGKSLPDETSLGFGVEVKIDLAADRVN</sequence>
<dbReference type="Proteomes" id="UP000283063">
    <property type="component" value="Chromosome"/>
</dbReference>
<keyword evidence="16" id="KW-1185">Reference proteome</keyword>
<keyword evidence="7" id="KW-0479">Metal-binding</keyword>
<evidence type="ECO:0000256" key="8">
    <source>
        <dbReference type="ARBA" id="ARBA00022982"/>
    </source>
</evidence>
<evidence type="ECO:0000256" key="3">
    <source>
        <dbReference type="ARBA" id="ARBA00022448"/>
    </source>
</evidence>
<dbReference type="InterPro" id="IPR036761">
    <property type="entry name" value="TTHA0802/YceI-like_sf"/>
</dbReference>
<dbReference type="EMBL" id="CP033219">
    <property type="protein sequence ID" value="AZV78573.1"/>
    <property type="molecule type" value="Genomic_DNA"/>
</dbReference>
<evidence type="ECO:0000256" key="11">
    <source>
        <dbReference type="ARBA" id="ARBA00023136"/>
    </source>
</evidence>
<evidence type="ECO:0000256" key="5">
    <source>
        <dbReference type="ARBA" id="ARBA00022617"/>
    </source>
</evidence>
<dbReference type="AlphaFoldDB" id="A0A3T0N3G4"/>
<evidence type="ECO:0000256" key="13">
    <source>
        <dbReference type="SAM" id="Phobius"/>
    </source>
</evidence>
<proteinExistence type="inferred from homology"/>
<evidence type="ECO:0000256" key="9">
    <source>
        <dbReference type="ARBA" id="ARBA00022989"/>
    </source>
</evidence>
<evidence type="ECO:0000256" key="10">
    <source>
        <dbReference type="ARBA" id="ARBA00023004"/>
    </source>
</evidence>
<keyword evidence="5" id="KW-0349">Heme</keyword>
<dbReference type="InterPro" id="IPR011577">
    <property type="entry name" value="Cyt_b561_bac/Ni-Hgenase"/>
</dbReference>
<dbReference type="GO" id="GO:0046872">
    <property type="term" value="F:metal ion binding"/>
    <property type="evidence" value="ECO:0007669"/>
    <property type="project" value="UniProtKB-KW"/>
</dbReference>
<keyword evidence="8" id="KW-0249">Electron transport</keyword>
<evidence type="ECO:0000256" key="4">
    <source>
        <dbReference type="ARBA" id="ARBA00022475"/>
    </source>
</evidence>
<dbReference type="OrthoDB" id="1247465at2"/>
<dbReference type="GO" id="GO:0020037">
    <property type="term" value="F:heme binding"/>
    <property type="evidence" value="ECO:0007669"/>
    <property type="project" value="TreeGrafter"/>
</dbReference>
<keyword evidence="9 13" id="KW-1133">Transmembrane helix</keyword>
<feature type="transmembrane region" description="Helical" evidence="13">
    <location>
        <begin position="150"/>
        <end position="174"/>
    </location>
</feature>
<dbReference type="Gene3D" id="1.20.950.20">
    <property type="entry name" value="Transmembrane di-heme cytochromes, Chain C"/>
    <property type="match status" value="1"/>
</dbReference>
<reference evidence="15 16" key="1">
    <citation type="submission" date="2018-10" db="EMBL/GenBank/DDBJ databases">
        <title>Parasedimentitalea marina sp. nov., a psychrophilic bacterium isolated from deep seawater of the New Britain Trench.</title>
        <authorList>
            <person name="Cao J."/>
        </authorList>
    </citation>
    <scope>NUCLEOTIDE SEQUENCE [LARGE SCALE GENOMIC DNA]</scope>
    <source>
        <strain evidence="15 16">W43</strain>
    </source>
</reference>
<evidence type="ECO:0000313" key="15">
    <source>
        <dbReference type="EMBL" id="AZV78573.1"/>
    </source>
</evidence>
<dbReference type="Pfam" id="PF04264">
    <property type="entry name" value="YceI"/>
    <property type="match status" value="1"/>
</dbReference>
<dbReference type="GO" id="GO:0005886">
    <property type="term" value="C:plasma membrane"/>
    <property type="evidence" value="ECO:0007669"/>
    <property type="project" value="UniProtKB-SubCell"/>
</dbReference>
<keyword evidence="4" id="KW-1003">Cell membrane</keyword>
<evidence type="ECO:0000256" key="12">
    <source>
        <dbReference type="ARBA" id="ARBA00037975"/>
    </source>
</evidence>
<keyword evidence="11 13" id="KW-0472">Membrane</keyword>
<accession>A0A3T0N3G4</accession>
<keyword evidence="6 13" id="KW-0812">Transmembrane</keyword>
<evidence type="ECO:0000256" key="2">
    <source>
        <dbReference type="ARBA" id="ARBA00004651"/>
    </source>
</evidence>
<dbReference type="Gene3D" id="2.40.128.110">
    <property type="entry name" value="Lipid/polyisoprenoid-binding, YceI-like"/>
    <property type="match status" value="1"/>
</dbReference>
<organism evidence="15 16">
    <name type="scientific">Parasedimentitalea marina</name>
    <dbReference type="NCBI Taxonomy" id="2483033"/>
    <lineage>
        <taxon>Bacteria</taxon>
        <taxon>Pseudomonadati</taxon>
        <taxon>Pseudomonadota</taxon>
        <taxon>Alphaproteobacteria</taxon>
        <taxon>Rhodobacterales</taxon>
        <taxon>Paracoccaceae</taxon>
        <taxon>Parasedimentitalea</taxon>
    </lineage>
</organism>
<evidence type="ECO:0000256" key="1">
    <source>
        <dbReference type="ARBA" id="ARBA00001970"/>
    </source>
</evidence>
<feature type="transmembrane region" description="Helical" evidence="13">
    <location>
        <begin position="100"/>
        <end position="122"/>
    </location>
</feature>
<protein>
    <submittedName>
        <fullName evidence="15">Cytochrome</fullName>
    </submittedName>
</protein>
<dbReference type="SUPFAM" id="SSF101874">
    <property type="entry name" value="YceI-like"/>
    <property type="match status" value="1"/>
</dbReference>
<dbReference type="InterPro" id="IPR016174">
    <property type="entry name" value="Di-haem_cyt_TM"/>
</dbReference>
<dbReference type="GO" id="GO:0022904">
    <property type="term" value="P:respiratory electron transport chain"/>
    <property type="evidence" value="ECO:0007669"/>
    <property type="project" value="InterPro"/>
</dbReference>
<evidence type="ECO:0000256" key="6">
    <source>
        <dbReference type="ARBA" id="ARBA00022692"/>
    </source>
</evidence>
<comment type="cofactor">
    <cofactor evidence="1">
        <name>heme b</name>
        <dbReference type="ChEBI" id="CHEBI:60344"/>
    </cofactor>
</comment>
<dbReference type="PANTHER" id="PTHR30529:SF1">
    <property type="entry name" value="CYTOCHROME B561 HOMOLOG 2"/>
    <property type="match status" value="1"/>
</dbReference>
<dbReference type="InterPro" id="IPR007372">
    <property type="entry name" value="Lipid/polyisoprenoid-bd_YceI"/>
</dbReference>
<dbReference type="GO" id="GO:0009055">
    <property type="term" value="F:electron transfer activity"/>
    <property type="evidence" value="ECO:0007669"/>
    <property type="project" value="InterPro"/>
</dbReference>
<keyword evidence="10" id="KW-0408">Iron</keyword>
<dbReference type="Pfam" id="PF01292">
    <property type="entry name" value="Ni_hydr_CYTB"/>
    <property type="match status" value="1"/>
</dbReference>
<feature type="transmembrane region" description="Helical" evidence="13">
    <location>
        <begin position="212"/>
        <end position="233"/>
    </location>
</feature>
<dbReference type="InterPro" id="IPR052168">
    <property type="entry name" value="Cytochrome_b561_oxidase"/>
</dbReference>
<feature type="transmembrane region" description="Helical" evidence="13">
    <location>
        <begin position="12"/>
        <end position="34"/>
    </location>
</feature>
<dbReference type="RefSeq" id="WP_127749134.1">
    <property type="nucleotide sequence ID" value="NZ_CP033219.1"/>
</dbReference>
<evidence type="ECO:0000313" key="16">
    <source>
        <dbReference type="Proteomes" id="UP000283063"/>
    </source>
</evidence>
<name>A0A3T0N3G4_9RHOB</name>